<evidence type="ECO:0000313" key="7">
    <source>
        <dbReference type="Proteomes" id="UP000188273"/>
    </source>
</evidence>
<reference evidence="7" key="1">
    <citation type="submission" date="2017-02" db="EMBL/GenBank/DDBJ databases">
        <title>Comparative genomics and description of representatives of a novel lineage of planctomycetes thriving in anoxic sediments.</title>
        <authorList>
            <person name="Spring S."/>
            <person name="Bunk B."/>
            <person name="Sproer C."/>
            <person name="Klenk H.-P."/>
        </authorList>
    </citation>
    <scope>NUCLEOTIDE SEQUENCE [LARGE SCALE GENOMIC DNA]</scope>
    <source>
        <strain evidence="7">L21-RPul-D3</strain>
    </source>
</reference>
<feature type="chain" id="PRO_5013201984" evidence="5">
    <location>
        <begin position="24"/>
        <end position="544"/>
    </location>
</feature>
<dbReference type="Pfam" id="PF02119">
    <property type="entry name" value="FlgI"/>
    <property type="match status" value="1"/>
</dbReference>
<sequence precursor="true">MKQKSCFIILSLVILLAGCSEQAKVKKPEKQDKPPLRLNSTIGNLCNLYAPDGIAVEGFGLIANLNGNGSSECPTRVREYMIKYIQQMLGDANRLEAMRMLRDEDNAVVRVYGYVPAGARQGRKFDLFVEALPSTQTTSLKGGSLYTCNLTSRSRLGVEGAKILAKGKGPVFLNFAGGQEPNLRSGYVIGGGRFQENNRLYIELKKPNYRLAAVIRDRINERFGEKTAKARSSQIVNLNLPKGYKQNYSKFANLVEALYLYENNSSLQSRIEILAKNLTQPRNRDIEYGLEAIGKPAVKTLVPYLKHEKPLVRLRAARCLINMGYEDAGSVLVELANMNPSPYKYEAIEAIGESSASPTVKSLLREFLSDNDFQARLLAYKYLSEASDLAVMPKLTSAGFRIDTMLAQDSEPLIYIKRKDQPRIALFGIDILLGQNVFLSLDKGDLLLDNPAGKDQIMMLRQHPDKKGVIGPIYADFNVESLISRLCDKTVKSSGVRSGLGLDFTEVVRVLNELDKKGAIKSKLMLGPLPDMPERSNRIEKLNQ</sequence>
<evidence type="ECO:0000256" key="3">
    <source>
        <dbReference type="ARBA" id="ARBA00022729"/>
    </source>
</evidence>
<dbReference type="SUPFAM" id="SSF48371">
    <property type="entry name" value="ARM repeat"/>
    <property type="match status" value="1"/>
</dbReference>
<evidence type="ECO:0000256" key="4">
    <source>
        <dbReference type="ARBA" id="ARBA00023143"/>
    </source>
</evidence>
<comment type="subcellular location">
    <subcellularLocation>
        <location evidence="2">Bacterial flagellum basal body</location>
    </subcellularLocation>
</comment>
<feature type="signal peptide" evidence="5">
    <location>
        <begin position="1"/>
        <end position="23"/>
    </location>
</feature>
<dbReference type="PANTHER" id="PTHR30381:SF0">
    <property type="entry name" value="FLAGELLAR P-RING PROTEIN"/>
    <property type="match status" value="1"/>
</dbReference>
<dbReference type="GO" id="GO:0030288">
    <property type="term" value="C:outer membrane-bounded periplasmic space"/>
    <property type="evidence" value="ECO:0007669"/>
    <property type="project" value="InterPro"/>
</dbReference>
<dbReference type="InterPro" id="IPR001782">
    <property type="entry name" value="Flag_FlgI"/>
</dbReference>
<keyword evidence="4" id="KW-0975">Bacterial flagellum</keyword>
<gene>
    <name evidence="6" type="primary">flgI</name>
    <name evidence="6" type="ORF">L21SP3_00055</name>
</gene>
<dbReference type="STRING" id="1940790.L21SP3_00055"/>
<dbReference type="AlphaFoldDB" id="A0A1Q2HL14"/>
<dbReference type="Gene3D" id="1.25.10.10">
    <property type="entry name" value="Leucine-rich Repeat Variant"/>
    <property type="match status" value="1"/>
</dbReference>
<dbReference type="Proteomes" id="UP000188273">
    <property type="component" value="Chromosome"/>
</dbReference>
<dbReference type="PRINTS" id="PR01010">
    <property type="entry name" value="FLGPRINGFLGI"/>
</dbReference>
<name>A0A1Q2HL14_9BACT</name>
<dbReference type="PANTHER" id="PTHR30381">
    <property type="entry name" value="FLAGELLAR P-RING PERIPLASMIC PROTEIN FLGI"/>
    <property type="match status" value="1"/>
</dbReference>
<evidence type="ECO:0000313" key="6">
    <source>
        <dbReference type="EMBL" id="AQQ08279.1"/>
    </source>
</evidence>
<dbReference type="InterPro" id="IPR011989">
    <property type="entry name" value="ARM-like"/>
</dbReference>
<proteinExistence type="predicted"/>
<evidence type="ECO:0000256" key="1">
    <source>
        <dbReference type="ARBA" id="ARBA00002591"/>
    </source>
</evidence>
<keyword evidence="3 5" id="KW-0732">Signal</keyword>
<comment type="function">
    <text evidence="1">Assembles around the rod to form the L-ring and probably protects the motor/basal body from shearing forces during rotation.</text>
</comment>
<keyword evidence="7" id="KW-1185">Reference proteome</keyword>
<organism evidence="6 7">
    <name type="scientific">Sedimentisphaera cyanobacteriorum</name>
    <dbReference type="NCBI Taxonomy" id="1940790"/>
    <lineage>
        <taxon>Bacteria</taxon>
        <taxon>Pseudomonadati</taxon>
        <taxon>Planctomycetota</taxon>
        <taxon>Phycisphaerae</taxon>
        <taxon>Sedimentisphaerales</taxon>
        <taxon>Sedimentisphaeraceae</taxon>
        <taxon>Sedimentisphaera</taxon>
    </lineage>
</organism>
<accession>A0A1Q2HL14</accession>
<protein>
    <submittedName>
        <fullName evidence="6">Basal body P-ring protein</fullName>
    </submittedName>
</protein>
<dbReference type="InterPro" id="IPR016024">
    <property type="entry name" value="ARM-type_fold"/>
</dbReference>
<evidence type="ECO:0000256" key="2">
    <source>
        <dbReference type="ARBA" id="ARBA00004117"/>
    </source>
</evidence>
<dbReference type="GO" id="GO:0005198">
    <property type="term" value="F:structural molecule activity"/>
    <property type="evidence" value="ECO:0007669"/>
    <property type="project" value="InterPro"/>
</dbReference>
<dbReference type="Pfam" id="PF13646">
    <property type="entry name" value="HEAT_2"/>
    <property type="match status" value="1"/>
</dbReference>
<dbReference type="PROSITE" id="PS51257">
    <property type="entry name" value="PROKAR_LIPOPROTEIN"/>
    <property type="match status" value="1"/>
</dbReference>
<dbReference type="OrthoDB" id="263583at2"/>
<dbReference type="EMBL" id="CP019633">
    <property type="protein sequence ID" value="AQQ08279.1"/>
    <property type="molecule type" value="Genomic_DNA"/>
</dbReference>
<dbReference type="GO" id="GO:0009428">
    <property type="term" value="C:bacterial-type flagellum basal body, distal rod, P ring"/>
    <property type="evidence" value="ECO:0007669"/>
    <property type="project" value="InterPro"/>
</dbReference>
<dbReference type="KEGG" id="pbu:L21SP3_00055"/>
<evidence type="ECO:0000256" key="5">
    <source>
        <dbReference type="SAM" id="SignalP"/>
    </source>
</evidence>
<dbReference type="GO" id="GO:0071973">
    <property type="term" value="P:bacterial-type flagellum-dependent cell motility"/>
    <property type="evidence" value="ECO:0007669"/>
    <property type="project" value="InterPro"/>
</dbReference>
<dbReference type="RefSeq" id="WP_077538404.1">
    <property type="nucleotide sequence ID" value="NZ_CP019633.1"/>
</dbReference>